<gene>
    <name evidence="2" type="ORF">VSDG_00787</name>
</gene>
<comment type="caution">
    <text evidence="2">The sequence shown here is derived from an EMBL/GenBank/DDBJ whole genome shotgun (WGS) entry which is preliminary data.</text>
</comment>
<evidence type="ECO:0000256" key="1">
    <source>
        <dbReference type="SAM" id="MobiDB-lite"/>
    </source>
</evidence>
<feature type="compositionally biased region" description="Low complexity" evidence="1">
    <location>
        <begin position="43"/>
        <end position="56"/>
    </location>
</feature>
<dbReference type="EMBL" id="LJZO01000002">
    <property type="protein sequence ID" value="ROW04004.1"/>
    <property type="molecule type" value="Genomic_DNA"/>
</dbReference>
<evidence type="ECO:0000313" key="3">
    <source>
        <dbReference type="Proteomes" id="UP000284375"/>
    </source>
</evidence>
<name>A0A423WKR6_CYTCH</name>
<protein>
    <submittedName>
        <fullName evidence="2">Uncharacterized protein</fullName>
    </submittedName>
</protein>
<evidence type="ECO:0000313" key="2">
    <source>
        <dbReference type="EMBL" id="ROW04004.1"/>
    </source>
</evidence>
<dbReference type="Proteomes" id="UP000284375">
    <property type="component" value="Unassembled WGS sequence"/>
</dbReference>
<feature type="region of interest" description="Disordered" evidence="1">
    <location>
        <begin position="1"/>
        <end position="57"/>
    </location>
</feature>
<reference evidence="2 3" key="1">
    <citation type="submission" date="2015-09" db="EMBL/GenBank/DDBJ databases">
        <title>Host preference determinants of Valsa canker pathogens revealed by comparative genomics.</title>
        <authorList>
            <person name="Yin Z."/>
            <person name="Huang L."/>
        </authorList>
    </citation>
    <scope>NUCLEOTIDE SEQUENCE [LARGE SCALE GENOMIC DNA]</scope>
    <source>
        <strain evidence="2 3">YSFL</strain>
    </source>
</reference>
<accession>A0A423WKR6</accession>
<keyword evidence="3" id="KW-1185">Reference proteome</keyword>
<feature type="compositionally biased region" description="Basic residues" evidence="1">
    <location>
        <begin position="97"/>
        <end position="106"/>
    </location>
</feature>
<sequence>MGKPRRPLMAPSLPPAPEPRDSPAAKAPYSSDDVLERERSKSRPGSSGSSALPVSSTARRIDSCQDLVMSRACREDWALVEELGARASTASATGPRRSWRKTRTRSPRRDLLVAGPSPGPRVGALLLARDAEGLGDPGRGEPLHHRGQKHLEHGHCRRTLERIPSAVISYPSRSFPNESEKLFSSTVISTVWRSVMSTLTFLNVLLLLPTGGAGGGTPVRSHLAGWPVRGLSLPSRPAQPEPMMKTTRGRE</sequence>
<proteinExistence type="predicted"/>
<organism evidence="2 3">
    <name type="scientific">Cytospora chrysosperma</name>
    <name type="common">Cytospora canker fungus</name>
    <name type="synonym">Sphaeria chrysosperma</name>
    <dbReference type="NCBI Taxonomy" id="252740"/>
    <lineage>
        <taxon>Eukaryota</taxon>
        <taxon>Fungi</taxon>
        <taxon>Dikarya</taxon>
        <taxon>Ascomycota</taxon>
        <taxon>Pezizomycotina</taxon>
        <taxon>Sordariomycetes</taxon>
        <taxon>Sordariomycetidae</taxon>
        <taxon>Diaporthales</taxon>
        <taxon>Cytosporaceae</taxon>
        <taxon>Cytospora</taxon>
    </lineage>
</organism>
<feature type="region of interest" description="Disordered" evidence="1">
    <location>
        <begin position="230"/>
        <end position="251"/>
    </location>
</feature>
<feature type="region of interest" description="Disordered" evidence="1">
    <location>
        <begin position="86"/>
        <end position="110"/>
    </location>
</feature>
<dbReference type="AlphaFoldDB" id="A0A423WKR6"/>